<dbReference type="KEGG" id="salj:SMD11_0696"/>
<name>A0A1Z2KWD9_9ACTN</name>
<dbReference type="OrthoDB" id="9799122at2"/>
<accession>A0A1Z2KWD9</accession>
<reference evidence="1 2" key="1">
    <citation type="submission" date="2017-06" db="EMBL/GenBank/DDBJ databases">
        <title>Streptomyces albireticuli Genome sequencing and assembly.</title>
        <authorList>
            <person name="Wang Y."/>
            <person name="Du B."/>
            <person name="Ding Y."/>
            <person name="Liu H."/>
            <person name="Hou Q."/>
            <person name="Liu K."/>
            <person name="Yao L."/>
            <person name="Wang C."/>
        </authorList>
    </citation>
    <scope>NUCLEOTIDE SEQUENCE [LARGE SCALE GENOMIC DNA]</scope>
    <source>
        <strain evidence="1 2">MDJK11</strain>
    </source>
</reference>
<dbReference type="Pfam" id="PF14559">
    <property type="entry name" value="TPR_19"/>
    <property type="match status" value="1"/>
</dbReference>
<proteinExistence type="predicted"/>
<dbReference type="EMBL" id="CP021744">
    <property type="protein sequence ID" value="ARZ66362.1"/>
    <property type="molecule type" value="Genomic_DNA"/>
</dbReference>
<protein>
    <submittedName>
        <fullName evidence="1">Uncharacterized protein</fullName>
    </submittedName>
</protein>
<evidence type="ECO:0000313" key="2">
    <source>
        <dbReference type="Proteomes" id="UP000195755"/>
    </source>
</evidence>
<gene>
    <name evidence="1" type="ORF">SMD11_0696</name>
</gene>
<organism evidence="1 2">
    <name type="scientific">Streptomyces albireticuli</name>
    <dbReference type="NCBI Taxonomy" id="1940"/>
    <lineage>
        <taxon>Bacteria</taxon>
        <taxon>Bacillati</taxon>
        <taxon>Actinomycetota</taxon>
        <taxon>Actinomycetes</taxon>
        <taxon>Kitasatosporales</taxon>
        <taxon>Streptomycetaceae</taxon>
        <taxon>Streptomyces</taxon>
    </lineage>
</organism>
<sequence length="125" mass="14004">MTDFTPFSPTAELPATPHPLADEYARAHLFFEARDYTEAARILTPIVEAEPAHLAARLLLARSYYHSAQLRRAEAEARRVIAHAPAEAYAYLLLGRSLERQNRSEDAAPYLRMAAAMDSSYAREA</sequence>
<dbReference type="AlphaFoldDB" id="A0A1Z2KWD9"/>
<dbReference type="Proteomes" id="UP000195755">
    <property type="component" value="Chromosome"/>
</dbReference>
<dbReference type="InterPro" id="IPR011990">
    <property type="entry name" value="TPR-like_helical_dom_sf"/>
</dbReference>
<evidence type="ECO:0000313" key="1">
    <source>
        <dbReference type="EMBL" id="ARZ66362.1"/>
    </source>
</evidence>
<dbReference type="SUPFAM" id="SSF48452">
    <property type="entry name" value="TPR-like"/>
    <property type="match status" value="1"/>
</dbReference>
<dbReference type="RefSeq" id="WP_087924996.1">
    <property type="nucleotide sequence ID" value="NZ_CP021744.1"/>
</dbReference>
<dbReference type="Gene3D" id="1.25.40.10">
    <property type="entry name" value="Tetratricopeptide repeat domain"/>
    <property type="match status" value="1"/>
</dbReference>